<dbReference type="GO" id="GO:0001708">
    <property type="term" value="P:cell fate specification"/>
    <property type="evidence" value="ECO:0007669"/>
    <property type="project" value="TreeGrafter"/>
</dbReference>
<dbReference type="FunFam" id="2.60.40.820:FF:000013">
    <property type="entry name" value="T-box transcription factor tbx-9"/>
    <property type="match status" value="1"/>
</dbReference>
<dbReference type="PANTHER" id="PTHR11267">
    <property type="entry name" value="T-BOX PROTEIN-RELATED"/>
    <property type="match status" value="1"/>
</dbReference>
<evidence type="ECO:0000313" key="10">
    <source>
        <dbReference type="WBParaSite" id="ASIM_0001181701-mRNA-1"/>
    </source>
</evidence>
<dbReference type="InterPro" id="IPR046360">
    <property type="entry name" value="T-box_DNA-bd"/>
</dbReference>
<evidence type="ECO:0000256" key="1">
    <source>
        <dbReference type="ARBA" id="ARBA00004123"/>
    </source>
</evidence>
<keyword evidence="5 6" id="KW-0539">Nucleus</keyword>
<keyword evidence="3 6" id="KW-0238">DNA-binding</keyword>
<comment type="caution">
    <text evidence="6">Lacks conserved residue(s) required for the propagation of feature annotation.</text>
</comment>
<dbReference type="SUPFAM" id="SSF49417">
    <property type="entry name" value="p53-like transcription factors"/>
    <property type="match status" value="1"/>
</dbReference>
<dbReference type="GO" id="GO:0000785">
    <property type="term" value="C:chromatin"/>
    <property type="evidence" value="ECO:0007669"/>
    <property type="project" value="TreeGrafter"/>
</dbReference>
<dbReference type="InterPro" id="IPR018186">
    <property type="entry name" value="TF_T-box_CS"/>
</dbReference>
<dbReference type="GO" id="GO:0000978">
    <property type="term" value="F:RNA polymerase II cis-regulatory region sequence-specific DNA binding"/>
    <property type="evidence" value="ECO:0007669"/>
    <property type="project" value="InterPro"/>
</dbReference>
<comment type="subcellular location">
    <subcellularLocation>
        <location evidence="1 6">Nucleus</location>
    </subcellularLocation>
</comment>
<dbReference type="Gene3D" id="2.60.40.820">
    <property type="entry name" value="Transcription factor, T-box"/>
    <property type="match status" value="1"/>
</dbReference>
<organism evidence="10">
    <name type="scientific">Anisakis simplex</name>
    <name type="common">Herring worm</name>
    <dbReference type="NCBI Taxonomy" id="6269"/>
    <lineage>
        <taxon>Eukaryota</taxon>
        <taxon>Metazoa</taxon>
        <taxon>Ecdysozoa</taxon>
        <taxon>Nematoda</taxon>
        <taxon>Chromadorea</taxon>
        <taxon>Rhabditida</taxon>
        <taxon>Spirurina</taxon>
        <taxon>Ascaridomorpha</taxon>
        <taxon>Ascaridoidea</taxon>
        <taxon>Anisakidae</taxon>
        <taxon>Anisakis</taxon>
        <taxon>Anisakis simplex complex</taxon>
    </lineage>
</organism>
<evidence type="ECO:0000256" key="4">
    <source>
        <dbReference type="ARBA" id="ARBA00023163"/>
    </source>
</evidence>
<evidence type="ECO:0000256" key="2">
    <source>
        <dbReference type="ARBA" id="ARBA00023015"/>
    </source>
</evidence>
<reference evidence="8 9" key="2">
    <citation type="submission" date="2018-11" db="EMBL/GenBank/DDBJ databases">
        <authorList>
            <consortium name="Pathogen Informatics"/>
        </authorList>
    </citation>
    <scope>NUCLEOTIDE SEQUENCE [LARGE SCALE GENOMIC DNA]</scope>
</reference>
<dbReference type="GO" id="GO:0005634">
    <property type="term" value="C:nucleus"/>
    <property type="evidence" value="ECO:0007669"/>
    <property type="project" value="UniProtKB-SubCell"/>
</dbReference>
<dbReference type="InterPro" id="IPR001699">
    <property type="entry name" value="TF_T-box"/>
</dbReference>
<dbReference type="InterPro" id="IPR036960">
    <property type="entry name" value="T-box_sf"/>
</dbReference>
<dbReference type="WBParaSite" id="ASIM_0001181701-mRNA-1">
    <property type="protein sequence ID" value="ASIM_0001181701-mRNA-1"/>
    <property type="gene ID" value="ASIM_0001181701"/>
</dbReference>
<evidence type="ECO:0000256" key="5">
    <source>
        <dbReference type="ARBA" id="ARBA00023242"/>
    </source>
</evidence>
<dbReference type="GO" id="GO:0000981">
    <property type="term" value="F:DNA-binding transcription factor activity, RNA polymerase II-specific"/>
    <property type="evidence" value="ECO:0007669"/>
    <property type="project" value="TreeGrafter"/>
</dbReference>
<keyword evidence="9" id="KW-1185">Reference proteome</keyword>
<dbReference type="PRINTS" id="PR00937">
    <property type="entry name" value="TBOX"/>
</dbReference>
<keyword evidence="2" id="KW-0805">Transcription regulation</keyword>
<protein>
    <submittedName>
        <fullName evidence="10">T-box domain-containing protein</fullName>
    </submittedName>
</protein>
<evidence type="ECO:0000256" key="6">
    <source>
        <dbReference type="PROSITE-ProRule" id="PRU00201"/>
    </source>
</evidence>
<keyword evidence="4" id="KW-0804">Transcription</keyword>
<gene>
    <name evidence="8" type="ORF">ASIM_LOCUS11283</name>
</gene>
<dbReference type="GO" id="GO:0045893">
    <property type="term" value="P:positive regulation of DNA-templated transcription"/>
    <property type="evidence" value="ECO:0007669"/>
    <property type="project" value="InterPro"/>
</dbReference>
<dbReference type="Proteomes" id="UP000267096">
    <property type="component" value="Unassembled WGS sequence"/>
</dbReference>
<dbReference type="AlphaFoldDB" id="A0A0M3JUG4"/>
<dbReference type="PANTHER" id="PTHR11267:SF170">
    <property type="entry name" value="T-BOX PROTEIN 33-RELATED"/>
    <property type="match status" value="1"/>
</dbReference>
<dbReference type="PROSITE" id="PS01283">
    <property type="entry name" value="TBOX_1"/>
    <property type="match status" value="1"/>
</dbReference>
<accession>A0A0M3JUG4</accession>
<feature type="domain" description="T-box" evidence="7">
    <location>
        <begin position="13"/>
        <end position="204"/>
    </location>
</feature>
<dbReference type="CDD" id="cd00182">
    <property type="entry name" value="T-box"/>
    <property type="match status" value="1"/>
</dbReference>
<name>A0A0M3JUG4_ANISI</name>
<dbReference type="PROSITE" id="PS50252">
    <property type="entry name" value="TBOX_3"/>
    <property type="match status" value="1"/>
</dbReference>
<evidence type="ECO:0000259" key="7">
    <source>
        <dbReference type="PROSITE" id="PS50252"/>
    </source>
</evidence>
<dbReference type="SMART" id="SM00425">
    <property type="entry name" value="TBOX"/>
    <property type="match status" value="1"/>
</dbReference>
<evidence type="ECO:0000313" key="9">
    <source>
        <dbReference type="Proteomes" id="UP000267096"/>
    </source>
</evidence>
<dbReference type="Pfam" id="PF00907">
    <property type="entry name" value="T-box"/>
    <property type="match status" value="1"/>
</dbReference>
<evidence type="ECO:0000313" key="8">
    <source>
        <dbReference type="EMBL" id="VDK44744.1"/>
    </source>
</evidence>
<sequence>MAQAIDSGARVRIANQDLWRQFHKHTTEMIVTKNGRKLFPKVEFVLEGLQPDANYALVLHIERVDDTRYKFTNGEWVSAGRADPRTPSRAIHHQDGISQSGKAWMRGTVCFDRVKLTNSTQDVGPNIQLYSMHKYRPILHVYRISEAVPYSPTSGVYQPMQNQLVPVAMVSDPVMDFIAVTAYQNQNIIKLKIEHNPFAKGFREGSERKRSLSNSPSEMKLLELSVLNYSSPSPSSKRVSRGSTTMIPTEFAGASKYDSSALMRSPQSSLTPMAPYAIPTPNWTYPMWNPSAYMFAPMINPLNAYQFPMQSSYYAPQPCHGKSI</sequence>
<dbReference type="InterPro" id="IPR008967">
    <property type="entry name" value="p53-like_TF_DNA-bd_sf"/>
</dbReference>
<proteinExistence type="predicted"/>
<dbReference type="OrthoDB" id="6119313at2759"/>
<dbReference type="EMBL" id="UYRR01031055">
    <property type="protein sequence ID" value="VDK44744.1"/>
    <property type="molecule type" value="Genomic_DNA"/>
</dbReference>
<reference evidence="10" key="1">
    <citation type="submission" date="2017-02" db="UniProtKB">
        <authorList>
            <consortium name="WormBaseParasite"/>
        </authorList>
    </citation>
    <scope>IDENTIFICATION</scope>
</reference>
<evidence type="ECO:0000256" key="3">
    <source>
        <dbReference type="ARBA" id="ARBA00023125"/>
    </source>
</evidence>